<dbReference type="Proteomes" id="UP000306825">
    <property type="component" value="Chromosome"/>
</dbReference>
<evidence type="ECO:0000313" key="3">
    <source>
        <dbReference type="Proteomes" id="UP000306825"/>
    </source>
</evidence>
<proteinExistence type="predicted"/>
<keyword evidence="1" id="KW-0472">Membrane</keyword>
<name>A0ABX5VC53_9BACT</name>
<dbReference type="RefSeq" id="WP_138323717.1">
    <property type="nucleotide sequence ID" value="NZ_CP040463.1"/>
</dbReference>
<protein>
    <submittedName>
        <fullName evidence="2">Excinuclease ABC subunit A</fullName>
    </submittedName>
</protein>
<feature type="transmembrane region" description="Helical" evidence="1">
    <location>
        <begin position="130"/>
        <end position="148"/>
    </location>
</feature>
<gene>
    <name evidence="2" type="ORF">FE773_07785</name>
</gene>
<reference evidence="2 3" key="1">
    <citation type="submission" date="2019-05" db="EMBL/GenBank/DDBJ databases">
        <title>A comparative analysis of the Nautiliaceae.</title>
        <authorList>
            <person name="Grosche A."/>
            <person name="Smedile F."/>
            <person name="Vetriani C."/>
        </authorList>
    </citation>
    <scope>NUCLEOTIDE SEQUENCE [LARGE SCALE GENOMIC DNA]</scope>
    <source>
        <strain evidence="2 3">TB-2</strain>
    </source>
</reference>
<evidence type="ECO:0000313" key="2">
    <source>
        <dbReference type="EMBL" id="QCT95092.1"/>
    </source>
</evidence>
<keyword evidence="1" id="KW-1133">Transmembrane helix</keyword>
<feature type="transmembrane region" description="Helical" evidence="1">
    <location>
        <begin position="46"/>
        <end position="65"/>
    </location>
</feature>
<feature type="transmembrane region" description="Helical" evidence="1">
    <location>
        <begin position="71"/>
        <end position="89"/>
    </location>
</feature>
<organism evidence="2 3">
    <name type="scientific">Caminibacter mediatlanticus TB-2</name>
    <dbReference type="NCBI Taxonomy" id="391592"/>
    <lineage>
        <taxon>Bacteria</taxon>
        <taxon>Pseudomonadati</taxon>
        <taxon>Campylobacterota</taxon>
        <taxon>Epsilonproteobacteria</taxon>
        <taxon>Nautiliales</taxon>
        <taxon>Nautiliaceae</taxon>
        <taxon>Caminibacter</taxon>
    </lineage>
</organism>
<sequence length="153" mass="18371">MDYKLICEVLVILIIGFRIYVLSRFNIKSAADKIFALYYLKNHYPLIGYIVIFYILEIILIQIALLNIIDIVLIVIFTLEAFLVYRHIFISLKTDDKDDYIDVVIKRIFITLTYSEYQEIKNELYKPQPIWKLYITEIMVFFFAIWSIEIHNI</sequence>
<feature type="transmembrane region" description="Helical" evidence="1">
    <location>
        <begin position="6"/>
        <end position="25"/>
    </location>
</feature>
<evidence type="ECO:0000256" key="1">
    <source>
        <dbReference type="SAM" id="Phobius"/>
    </source>
</evidence>
<accession>A0ABX5VC53</accession>
<keyword evidence="3" id="KW-1185">Reference proteome</keyword>
<keyword evidence="1" id="KW-0812">Transmembrane</keyword>
<dbReference type="EMBL" id="CP040463">
    <property type="protein sequence ID" value="QCT95092.1"/>
    <property type="molecule type" value="Genomic_DNA"/>
</dbReference>